<accession>A0A8J3QHJ2</accession>
<evidence type="ECO:0000256" key="1">
    <source>
        <dbReference type="ARBA" id="ARBA00023002"/>
    </source>
</evidence>
<sequence>MRSYPSYVAGKDVDSDRYVYGITARAVLEDTFDSLRLKRSLESGQGGAQDDPRIAGRCALADEQTMQQALAAAAGAAAEWGRTPLHTRLRLGEAIRRRLIETREEFVSIMVAEGRPRSPASGEVDGLLDIFSEQTLSWCGELLHREFEHGGKRLILRRRPDGVVCVAPPQNAPHSNAIYGAASLLSGNAVVVRAPRSLPLGVMYAIREIVAPALDEIGAPPGTVNVVCGPPMLSDWLDSPHVNDVIYFGGSAKGLAFQNECVAAGKKPILELAGNDCAVVWRDADLDVVVAALTEAFNASGQICNVPNQVVVHPAIADELLDRLRAAAALIRPGFPDSDGVELTPVLAAEAFFATLDDALGKGARLVCGGRRLEVDGSPSDSGYFLEPTVVRVDGLARSRELAAVREETFFPLLPVVVAESGRSDSALLEQVIDFVNSNPYGLRNSFWSADTAVVDRFLNGVTNGGVIKINDESHCGFFPYLPSHGGTGLTGGVFGEASYMAVRTTHLQAVAMKELR</sequence>
<dbReference type="Gene3D" id="3.40.605.10">
    <property type="entry name" value="Aldehyde Dehydrogenase, Chain A, domain 1"/>
    <property type="match status" value="1"/>
</dbReference>
<name>A0A8J3QHJ2_9ACTN</name>
<dbReference type="PANTHER" id="PTHR43353">
    <property type="entry name" value="SUCCINATE-SEMIALDEHYDE DEHYDROGENASE, MITOCHONDRIAL"/>
    <property type="match status" value="1"/>
</dbReference>
<reference evidence="3" key="1">
    <citation type="submission" date="2021-01" db="EMBL/GenBank/DDBJ databases">
        <title>Whole genome shotgun sequence of Rhizocola hellebori NBRC 109834.</title>
        <authorList>
            <person name="Komaki H."/>
            <person name="Tamura T."/>
        </authorList>
    </citation>
    <scope>NUCLEOTIDE SEQUENCE</scope>
    <source>
        <strain evidence="3">NBRC 109834</strain>
    </source>
</reference>
<dbReference type="InterPro" id="IPR015590">
    <property type="entry name" value="Aldehyde_DH_dom"/>
</dbReference>
<dbReference type="RefSeq" id="WP_203913541.1">
    <property type="nucleotide sequence ID" value="NZ_BONY01000077.1"/>
</dbReference>
<dbReference type="PANTHER" id="PTHR43353:SF5">
    <property type="entry name" value="SUCCINATE-SEMIALDEHYDE DEHYDROGENASE, MITOCHONDRIAL"/>
    <property type="match status" value="1"/>
</dbReference>
<dbReference type="Pfam" id="PF00171">
    <property type="entry name" value="Aldedh"/>
    <property type="match status" value="1"/>
</dbReference>
<dbReference type="InterPro" id="IPR016161">
    <property type="entry name" value="Ald_DH/histidinol_DH"/>
</dbReference>
<dbReference type="Proteomes" id="UP000612899">
    <property type="component" value="Unassembled WGS sequence"/>
</dbReference>
<evidence type="ECO:0000259" key="2">
    <source>
        <dbReference type="Pfam" id="PF00171"/>
    </source>
</evidence>
<dbReference type="InterPro" id="IPR016163">
    <property type="entry name" value="Ald_DH_C"/>
</dbReference>
<proteinExistence type="predicted"/>
<organism evidence="3 4">
    <name type="scientific">Rhizocola hellebori</name>
    <dbReference type="NCBI Taxonomy" id="1392758"/>
    <lineage>
        <taxon>Bacteria</taxon>
        <taxon>Bacillati</taxon>
        <taxon>Actinomycetota</taxon>
        <taxon>Actinomycetes</taxon>
        <taxon>Micromonosporales</taxon>
        <taxon>Micromonosporaceae</taxon>
        <taxon>Rhizocola</taxon>
    </lineage>
</organism>
<feature type="domain" description="Aldehyde dehydrogenase" evidence="2">
    <location>
        <begin position="55"/>
        <end position="488"/>
    </location>
</feature>
<dbReference type="SUPFAM" id="SSF53720">
    <property type="entry name" value="ALDH-like"/>
    <property type="match status" value="1"/>
</dbReference>
<dbReference type="AlphaFoldDB" id="A0A8J3QHJ2"/>
<gene>
    <name evidence="3" type="ORF">Rhe02_78820</name>
</gene>
<dbReference type="GO" id="GO:0016620">
    <property type="term" value="F:oxidoreductase activity, acting on the aldehyde or oxo group of donors, NAD or NADP as acceptor"/>
    <property type="evidence" value="ECO:0007669"/>
    <property type="project" value="InterPro"/>
</dbReference>
<protein>
    <submittedName>
        <fullName evidence="3">Putative aldehyde dehydrogenase</fullName>
    </submittedName>
</protein>
<keyword evidence="1" id="KW-0560">Oxidoreductase</keyword>
<dbReference type="EMBL" id="BONY01000077">
    <property type="protein sequence ID" value="GIH09815.1"/>
    <property type="molecule type" value="Genomic_DNA"/>
</dbReference>
<dbReference type="Gene3D" id="3.40.309.10">
    <property type="entry name" value="Aldehyde Dehydrogenase, Chain A, domain 2"/>
    <property type="match status" value="1"/>
</dbReference>
<keyword evidence="4" id="KW-1185">Reference proteome</keyword>
<evidence type="ECO:0000313" key="3">
    <source>
        <dbReference type="EMBL" id="GIH09815.1"/>
    </source>
</evidence>
<comment type="caution">
    <text evidence="3">The sequence shown here is derived from an EMBL/GenBank/DDBJ whole genome shotgun (WGS) entry which is preliminary data.</text>
</comment>
<evidence type="ECO:0000313" key="4">
    <source>
        <dbReference type="Proteomes" id="UP000612899"/>
    </source>
</evidence>
<dbReference type="InterPro" id="IPR050740">
    <property type="entry name" value="Aldehyde_DH_Superfamily"/>
</dbReference>
<dbReference type="InterPro" id="IPR016162">
    <property type="entry name" value="Ald_DH_N"/>
</dbReference>